<organism evidence="1 2">
    <name type="scientific">Lactococcus hircilactis</name>
    <dbReference type="NCBI Taxonomy" id="1494462"/>
    <lineage>
        <taxon>Bacteria</taxon>
        <taxon>Bacillati</taxon>
        <taxon>Bacillota</taxon>
        <taxon>Bacilli</taxon>
        <taxon>Lactobacillales</taxon>
        <taxon>Streptococcaceae</taxon>
        <taxon>Lactococcus</taxon>
    </lineage>
</organism>
<protein>
    <submittedName>
        <fullName evidence="1">Uncharacterized protein</fullName>
    </submittedName>
</protein>
<evidence type="ECO:0000313" key="2">
    <source>
        <dbReference type="Proteomes" id="UP000439550"/>
    </source>
</evidence>
<reference evidence="1 2" key="1">
    <citation type="submission" date="2019-10" db="EMBL/GenBank/DDBJ databases">
        <authorList>
            <person name="Dong K."/>
        </authorList>
    </citation>
    <scope>NUCLEOTIDE SEQUENCE [LARGE SCALE GENOMIC DNA]</scope>
    <source>
        <strain evidence="1 2">DSM 28960</strain>
    </source>
</reference>
<evidence type="ECO:0000313" key="1">
    <source>
        <dbReference type="EMBL" id="MQW39219.1"/>
    </source>
</evidence>
<keyword evidence="2" id="KW-1185">Reference proteome</keyword>
<accession>A0A7X2D007</accession>
<name>A0A7X2D007_9LACT</name>
<proteinExistence type="predicted"/>
<dbReference type="EMBL" id="WITJ01000005">
    <property type="protein sequence ID" value="MQW39219.1"/>
    <property type="molecule type" value="Genomic_DNA"/>
</dbReference>
<gene>
    <name evidence="1" type="ORF">GHI93_04600</name>
</gene>
<dbReference type="RefSeq" id="WP_153495898.1">
    <property type="nucleotide sequence ID" value="NZ_CAXYUY010000002.1"/>
</dbReference>
<sequence>MYDAYESRRREQSKQDLQALQKSVETTTYKDDPRFKLLEASQQVIVTQVMN</sequence>
<dbReference type="Proteomes" id="UP000439550">
    <property type="component" value="Unassembled WGS sequence"/>
</dbReference>
<dbReference type="AlphaFoldDB" id="A0A7X2D007"/>
<comment type="caution">
    <text evidence="1">The sequence shown here is derived from an EMBL/GenBank/DDBJ whole genome shotgun (WGS) entry which is preliminary data.</text>
</comment>